<keyword evidence="1" id="KW-1133">Transmembrane helix</keyword>
<dbReference type="AlphaFoldDB" id="A0A3B5A7G3"/>
<accession>A0A3B5A7G3</accession>
<sequence>MVVSQTTLTPAVMNTTLVENVTGLTVTPVIFSSTTPGCSSFNVSTCEPCAPGSQYDNTLLCTCCTDPGLCLFPGACQPCATGFYQPEAGQQTCLPCSRGFYTFTGSPLCHPCPTGSFSNDTGAERCTSCLPSSSCAQCQMCPGGTETLQTGATRCTPCRPMHKAAHQTMCQICGSGFYQVQWGQESCEVCPENHYCPSPDVNPILCPTDAFCPEGSLAPGYCMETFFRKSGDTCEMAPVTIALLVIGGGALLFIVLIVLRRRRDTDGELTIARTPLLRKERPQGRYYGLPCDAEPVYAGW</sequence>
<dbReference type="InterPro" id="IPR011641">
    <property type="entry name" value="Tyr-kin_ephrin_A/B_rcpt-like"/>
</dbReference>
<dbReference type="PANTHER" id="PTHR46967:SF1">
    <property type="entry name" value="KERATIN-ASSOCIATED PROTEIN 16-1-LIKE"/>
    <property type="match status" value="1"/>
</dbReference>
<proteinExistence type="predicted"/>
<dbReference type="PANTHER" id="PTHR46967">
    <property type="entry name" value="INSULIN-LIKE GROWTH FACTOR BINDING PROTEIN,N-TERMINAL"/>
    <property type="match status" value="1"/>
</dbReference>
<keyword evidence="1" id="KW-0472">Membrane</keyword>
<dbReference type="STRING" id="144197.ENSSPAP00000016306"/>
<evidence type="ECO:0000313" key="3">
    <source>
        <dbReference type="Ensembl" id="ENSSPAP00000016306.1"/>
    </source>
</evidence>
<reference evidence="3" key="1">
    <citation type="submission" date="2023-09" db="UniProtKB">
        <authorList>
            <consortium name="Ensembl"/>
        </authorList>
    </citation>
    <scope>IDENTIFICATION</scope>
</reference>
<name>A0A3B5A7G3_9TELE</name>
<evidence type="ECO:0000256" key="1">
    <source>
        <dbReference type="SAM" id="Phobius"/>
    </source>
</evidence>
<feature type="transmembrane region" description="Helical" evidence="1">
    <location>
        <begin position="236"/>
        <end position="259"/>
    </location>
</feature>
<dbReference type="SMART" id="SM01411">
    <property type="entry name" value="Ephrin_rec_like"/>
    <property type="match status" value="3"/>
</dbReference>
<keyword evidence="1" id="KW-0812">Transmembrane</keyword>
<dbReference type="Ensembl" id="ENSSPAT00000016567.1">
    <property type="protein sequence ID" value="ENSSPAP00000016306.1"/>
    <property type="gene ID" value="ENSSPAG00000012283.1"/>
</dbReference>
<dbReference type="Gene3D" id="2.10.50.10">
    <property type="entry name" value="Tumor Necrosis Factor Receptor, subunit A, domain 2"/>
    <property type="match status" value="2"/>
</dbReference>
<feature type="domain" description="Tyrosine-protein kinase ephrin type A/B receptor-like" evidence="2">
    <location>
        <begin position="166"/>
        <end position="198"/>
    </location>
</feature>
<dbReference type="InterPro" id="IPR009030">
    <property type="entry name" value="Growth_fac_rcpt_cys_sf"/>
</dbReference>
<organism evidence="3">
    <name type="scientific">Stegastes partitus</name>
    <name type="common">bicolor damselfish</name>
    <dbReference type="NCBI Taxonomy" id="144197"/>
    <lineage>
        <taxon>Eukaryota</taxon>
        <taxon>Metazoa</taxon>
        <taxon>Chordata</taxon>
        <taxon>Craniata</taxon>
        <taxon>Vertebrata</taxon>
        <taxon>Euteleostomi</taxon>
        <taxon>Actinopterygii</taxon>
        <taxon>Neopterygii</taxon>
        <taxon>Teleostei</taxon>
        <taxon>Neoteleostei</taxon>
        <taxon>Acanthomorphata</taxon>
        <taxon>Ovalentaria</taxon>
        <taxon>Pomacentridae</taxon>
        <taxon>Stegastes</taxon>
    </lineage>
</organism>
<protein>
    <submittedName>
        <fullName evidence="3">Tumor necrosis factor receptor superfamily member 9-like</fullName>
    </submittedName>
</protein>
<dbReference type="SUPFAM" id="SSF57184">
    <property type="entry name" value="Growth factor receptor domain"/>
    <property type="match status" value="1"/>
</dbReference>
<dbReference type="GeneTree" id="ENSGT00730000111999"/>
<dbReference type="Pfam" id="PF07699">
    <property type="entry name" value="Ephrin_rec_like"/>
    <property type="match status" value="2"/>
</dbReference>
<evidence type="ECO:0000259" key="2">
    <source>
        <dbReference type="Pfam" id="PF07699"/>
    </source>
</evidence>
<feature type="domain" description="Tyrosine-protein kinase ephrin type A/B receptor-like" evidence="2">
    <location>
        <begin position="75"/>
        <end position="102"/>
    </location>
</feature>